<feature type="region of interest" description="Disordered" evidence="1">
    <location>
        <begin position="51"/>
        <end position="72"/>
    </location>
</feature>
<evidence type="ECO:0000256" key="2">
    <source>
        <dbReference type="SAM" id="Phobius"/>
    </source>
</evidence>
<dbReference type="EMBL" id="PECH01000009">
    <property type="protein sequence ID" value="TDZ78256.1"/>
    <property type="molecule type" value="Genomic_DNA"/>
</dbReference>
<keyword evidence="2" id="KW-0812">Transmembrane</keyword>
<evidence type="ECO:0000313" key="3">
    <source>
        <dbReference type="EMBL" id="TDZ78256.1"/>
    </source>
</evidence>
<name>A0A4R8RV54_9MYCO</name>
<comment type="caution">
    <text evidence="3">The sequence shown here is derived from an EMBL/GenBank/DDBJ whole genome shotgun (WGS) entry which is preliminary data.</text>
</comment>
<dbReference type="Proteomes" id="UP000295117">
    <property type="component" value="Unassembled WGS sequence"/>
</dbReference>
<keyword evidence="2" id="KW-0472">Membrane</keyword>
<organism evidence="3 4">
    <name type="scientific">Mycobacteroides salmoniphilum</name>
    <dbReference type="NCBI Taxonomy" id="404941"/>
    <lineage>
        <taxon>Bacteria</taxon>
        <taxon>Bacillati</taxon>
        <taxon>Actinomycetota</taxon>
        <taxon>Actinomycetes</taxon>
        <taxon>Mycobacteriales</taxon>
        <taxon>Mycobacteriaceae</taxon>
        <taxon>Mycobacteroides</taxon>
    </lineage>
</organism>
<feature type="transmembrane region" description="Helical" evidence="2">
    <location>
        <begin position="6"/>
        <end position="23"/>
    </location>
</feature>
<proteinExistence type="predicted"/>
<reference evidence="3 4" key="1">
    <citation type="journal article" date="2019" name="Sci. Rep.">
        <title>Extended insight into the Mycobacterium chelonae-abscessus complex through whole genome sequencing of Mycobacterium salmoniphilum outbreak and Mycobacterium salmoniphilum-like strains.</title>
        <authorList>
            <person name="Behra P.R.K."/>
            <person name="Das S."/>
            <person name="Pettersson B.M.F."/>
            <person name="Shirreff L."/>
            <person name="DuCote T."/>
            <person name="Jacobsson K.G."/>
            <person name="Ennis D.G."/>
            <person name="Kirsebom L.A."/>
        </authorList>
    </citation>
    <scope>NUCLEOTIDE SEQUENCE [LARGE SCALE GENOMIC DNA]</scope>
    <source>
        <strain evidence="3 4">DE 4585</strain>
    </source>
</reference>
<dbReference type="AlphaFoldDB" id="A0A4R8RV54"/>
<evidence type="ECO:0000256" key="1">
    <source>
        <dbReference type="SAM" id="MobiDB-lite"/>
    </source>
</evidence>
<dbReference type="RefSeq" id="WP_134073121.1">
    <property type="nucleotide sequence ID" value="NZ_PECH01000009.1"/>
</dbReference>
<feature type="compositionally biased region" description="Acidic residues" evidence="1">
    <location>
        <begin position="59"/>
        <end position="72"/>
    </location>
</feature>
<evidence type="ECO:0000313" key="4">
    <source>
        <dbReference type="Proteomes" id="UP000295117"/>
    </source>
</evidence>
<sequence length="72" mass="8062">MAPQLTLLGLLIVGVGMIVMYKSRNLRPKWRSPYGTEHPDSMNAGLQAECAVPRPPWPIDDDGDPIDEDMER</sequence>
<keyword evidence="2" id="KW-1133">Transmembrane helix</keyword>
<gene>
    <name evidence="3" type="ORF">DE4585_04093</name>
</gene>
<accession>A0A4R8RV54</accession>
<protein>
    <submittedName>
        <fullName evidence="3">Uncharacterized protein</fullName>
    </submittedName>
</protein>